<accession>A0A0N4Y836</accession>
<sequence length="426" mass="49238">MFNIPKTVATYWPLFLTLNVVFFNEYLIYFAKIGFTCDWPCDENSCISNALRVFLIADTHLLGDLRGHWFDKLRREWQMYRSYRSALHLLSPDAVFFLGDLMDEGDHSDWTSFNKYANRFDSLFGSSSGHPKVHVLAGNHDLGFHYAVSPFRVGWFNSRFNRSLVDVVTIKEQPFILVTSMALHGDGCRFCQEAESQISAISKELNCAKLGNCSNITSRFEPYRKPIILQHFPLYRPNDKECLRDEDFDDKDPHRDEAYRPQWEALSEEATDMLLRKLDPRAVRVGVCHLPHESTVIGLYWVLSIVLLIWVLRFVVIELWSKMFRRFRRTSSHSHFLDKLLKSERNGLKFSALTARFPTWISCVGGPASVLAGRPVFLSMFVVRSASIHPPAGHLCLKFSRALRVHTLVYLLLARMLRFAAIQALY</sequence>
<keyword evidence="5" id="KW-0479">Metal-binding</keyword>
<keyword evidence="8 10" id="KW-0472">Membrane</keyword>
<dbReference type="OMA" id="ISHYQNT"/>
<dbReference type="InterPro" id="IPR004843">
    <property type="entry name" value="Calcineurin-like_PHP"/>
</dbReference>
<organism evidence="14">
    <name type="scientific">Nippostrongylus brasiliensis</name>
    <name type="common">Rat hookworm</name>
    <dbReference type="NCBI Taxonomy" id="27835"/>
    <lineage>
        <taxon>Eukaryota</taxon>
        <taxon>Metazoa</taxon>
        <taxon>Ecdysozoa</taxon>
        <taxon>Nematoda</taxon>
        <taxon>Chromadorea</taxon>
        <taxon>Rhabditida</taxon>
        <taxon>Rhabditina</taxon>
        <taxon>Rhabditomorpha</taxon>
        <taxon>Strongyloidea</taxon>
        <taxon>Heligmosomidae</taxon>
        <taxon>Nippostrongylus</taxon>
    </lineage>
</organism>
<dbReference type="GO" id="GO:0006506">
    <property type="term" value="P:GPI anchor biosynthetic process"/>
    <property type="evidence" value="ECO:0007669"/>
    <property type="project" value="InterPro"/>
</dbReference>
<dbReference type="WBParaSite" id="NBR_0001235501-mRNA-1">
    <property type="protein sequence ID" value="NBR_0001235501-mRNA-1"/>
    <property type="gene ID" value="NBR_0001235501"/>
</dbReference>
<evidence type="ECO:0000313" key="12">
    <source>
        <dbReference type="EMBL" id="VDL75945.1"/>
    </source>
</evidence>
<feature type="transmembrane region" description="Helical" evidence="10">
    <location>
        <begin position="298"/>
        <end position="320"/>
    </location>
</feature>
<dbReference type="STRING" id="27835.A0A0N4Y836"/>
<dbReference type="Proteomes" id="UP000271162">
    <property type="component" value="Unassembled WGS sequence"/>
</dbReference>
<dbReference type="Pfam" id="PF00149">
    <property type="entry name" value="Metallophos"/>
    <property type="match status" value="1"/>
</dbReference>
<keyword evidence="7 10" id="KW-1133">Transmembrane helix</keyword>
<keyword evidence="4 10" id="KW-0812">Transmembrane</keyword>
<evidence type="ECO:0000256" key="8">
    <source>
        <dbReference type="ARBA" id="ARBA00023136"/>
    </source>
</evidence>
<reference evidence="12 13" key="2">
    <citation type="submission" date="2018-11" db="EMBL/GenBank/DDBJ databases">
        <authorList>
            <consortium name="Pathogen Informatics"/>
        </authorList>
    </citation>
    <scope>NUCLEOTIDE SEQUENCE [LARGE SCALE GENOMIC DNA]</scope>
</reference>
<protein>
    <submittedName>
        <fullName evidence="14">Metallophosphoesterase 1 homolog (inferred by orthology to a C. elegans protein)</fullName>
    </submittedName>
</protein>
<comment type="subcellular location">
    <subcellularLocation>
        <location evidence="2">Membrane</location>
        <topology evidence="2">Multi-pass membrane protein</topology>
    </subcellularLocation>
</comment>
<evidence type="ECO:0000256" key="3">
    <source>
        <dbReference type="ARBA" id="ARBA00008895"/>
    </source>
</evidence>
<evidence type="ECO:0000256" key="6">
    <source>
        <dbReference type="ARBA" id="ARBA00022801"/>
    </source>
</evidence>
<dbReference type="GO" id="GO:0046872">
    <property type="term" value="F:metal ion binding"/>
    <property type="evidence" value="ECO:0007669"/>
    <property type="project" value="UniProtKB-KW"/>
</dbReference>
<reference evidence="14" key="1">
    <citation type="submission" date="2016-04" db="UniProtKB">
        <authorList>
            <consortium name="WormBaseParasite"/>
        </authorList>
    </citation>
    <scope>IDENTIFICATION</scope>
</reference>
<comment type="similarity">
    <text evidence="3">Belongs to the metallophosphoesterase superfamily. MPPE1 family.</text>
</comment>
<dbReference type="GO" id="GO:0016787">
    <property type="term" value="F:hydrolase activity"/>
    <property type="evidence" value="ECO:0007669"/>
    <property type="project" value="UniProtKB-KW"/>
</dbReference>
<keyword evidence="9" id="KW-0464">Manganese</keyword>
<keyword evidence="6" id="KW-0378">Hydrolase</keyword>
<evidence type="ECO:0000256" key="9">
    <source>
        <dbReference type="ARBA" id="ARBA00023211"/>
    </source>
</evidence>
<dbReference type="AlphaFoldDB" id="A0A0N4Y836"/>
<keyword evidence="13" id="KW-1185">Reference proteome</keyword>
<evidence type="ECO:0000313" key="13">
    <source>
        <dbReference type="Proteomes" id="UP000271162"/>
    </source>
</evidence>
<proteinExistence type="inferred from homology"/>
<evidence type="ECO:0000256" key="10">
    <source>
        <dbReference type="SAM" id="Phobius"/>
    </source>
</evidence>
<evidence type="ECO:0000256" key="5">
    <source>
        <dbReference type="ARBA" id="ARBA00022723"/>
    </source>
</evidence>
<name>A0A0N4Y836_NIPBR</name>
<comment type="cofactor">
    <cofactor evidence="1">
        <name>Mn(2+)</name>
        <dbReference type="ChEBI" id="CHEBI:29035"/>
    </cofactor>
</comment>
<dbReference type="Gene3D" id="3.60.21.10">
    <property type="match status" value="1"/>
</dbReference>
<dbReference type="GO" id="GO:0016020">
    <property type="term" value="C:membrane"/>
    <property type="evidence" value="ECO:0007669"/>
    <property type="project" value="UniProtKB-SubCell"/>
</dbReference>
<evidence type="ECO:0000256" key="1">
    <source>
        <dbReference type="ARBA" id="ARBA00001936"/>
    </source>
</evidence>
<dbReference type="InterPro" id="IPR029052">
    <property type="entry name" value="Metallo-depent_PP-like"/>
</dbReference>
<dbReference type="PANTHER" id="PTHR13315:SF0">
    <property type="entry name" value="METALLOPHOSPHOESTERASE 1"/>
    <property type="match status" value="1"/>
</dbReference>
<feature type="domain" description="Calcineurin-like phosphoesterase" evidence="11">
    <location>
        <begin position="51"/>
        <end position="235"/>
    </location>
</feature>
<gene>
    <name evidence="12" type="ORF">NBR_LOCUS12356</name>
</gene>
<dbReference type="SUPFAM" id="SSF56300">
    <property type="entry name" value="Metallo-dependent phosphatases"/>
    <property type="match status" value="1"/>
</dbReference>
<evidence type="ECO:0000256" key="2">
    <source>
        <dbReference type="ARBA" id="ARBA00004141"/>
    </source>
</evidence>
<evidence type="ECO:0000313" key="14">
    <source>
        <dbReference type="WBParaSite" id="NBR_0001235501-mRNA-1"/>
    </source>
</evidence>
<evidence type="ECO:0000256" key="4">
    <source>
        <dbReference type="ARBA" id="ARBA00022692"/>
    </source>
</evidence>
<dbReference type="EMBL" id="UYSL01020732">
    <property type="protein sequence ID" value="VDL75945.1"/>
    <property type="molecule type" value="Genomic_DNA"/>
</dbReference>
<evidence type="ECO:0000259" key="11">
    <source>
        <dbReference type="Pfam" id="PF00149"/>
    </source>
</evidence>
<dbReference type="InterPro" id="IPR033308">
    <property type="entry name" value="PGAP5/Cdc1/Ted1"/>
</dbReference>
<dbReference type="PANTHER" id="PTHR13315">
    <property type="entry name" value="METALLO PHOSPHOESTERASE RELATED"/>
    <property type="match status" value="1"/>
</dbReference>
<evidence type="ECO:0000256" key="7">
    <source>
        <dbReference type="ARBA" id="ARBA00022989"/>
    </source>
</evidence>